<dbReference type="EMBL" id="AVOT02045188">
    <property type="protein sequence ID" value="MBW0540542.1"/>
    <property type="molecule type" value="Genomic_DNA"/>
</dbReference>
<evidence type="ECO:0000313" key="2">
    <source>
        <dbReference type="Proteomes" id="UP000765509"/>
    </source>
</evidence>
<protein>
    <submittedName>
        <fullName evidence="1">Uncharacterized protein</fullName>
    </submittedName>
</protein>
<comment type="caution">
    <text evidence="1">The sequence shown here is derived from an EMBL/GenBank/DDBJ whole genome shotgun (WGS) entry which is preliminary data.</text>
</comment>
<dbReference type="AlphaFoldDB" id="A0A9Q3FNJ9"/>
<proteinExistence type="predicted"/>
<sequence>MSQFAELQESHERRKTLTASIDKIVKTLQEGHAKLRTGSEETNKGLDQFLEEQNHFKRDRDFLTQDLKKVINVYQNMKPQPQGHVLDNLYNQEEIKPDAFLENKERS</sequence>
<reference evidence="1" key="1">
    <citation type="submission" date="2021-03" db="EMBL/GenBank/DDBJ databases">
        <title>Draft genome sequence of rust myrtle Austropuccinia psidii MF-1, a brazilian biotype.</title>
        <authorList>
            <person name="Quecine M.C."/>
            <person name="Pachon D.M.R."/>
            <person name="Bonatelli M.L."/>
            <person name="Correr F.H."/>
            <person name="Franceschini L.M."/>
            <person name="Leite T.F."/>
            <person name="Margarido G.R.A."/>
            <person name="Almeida C.A."/>
            <person name="Ferrarezi J.A."/>
            <person name="Labate C.A."/>
        </authorList>
    </citation>
    <scope>NUCLEOTIDE SEQUENCE</scope>
    <source>
        <strain evidence="1">MF-1</strain>
    </source>
</reference>
<keyword evidence="2" id="KW-1185">Reference proteome</keyword>
<organism evidence="1 2">
    <name type="scientific">Austropuccinia psidii MF-1</name>
    <dbReference type="NCBI Taxonomy" id="1389203"/>
    <lineage>
        <taxon>Eukaryota</taxon>
        <taxon>Fungi</taxon>
        <taxon>Dikarya</taxon>
        <taxon>Basidiomycota</taxon>
        <taxon>Pucciniomycotina</taxon>
        <taxon>Pucciniomycetes</taxon>
        <taxon>Pucciniales</taxon>
        <taxon>Sphaerophragmiaceae</taxon>
        <taxon>Austropuccinia</taxon>
    </lineage>
</organism>
<evidence type="ECO:0000313" key="1">
    <source>
        <dbReference type="EMBL" id="MBW0540542.1"/>
    </source>
</evidence>
<name>A0A9Q3FNJ9_9BASI</name>
<dbReference type="Proteomes" id="UP000765509">
    <property type="component" value="Unassembled WGS sequence"/>
</dbReference>
<gene>
    <name evidence="1" type="ORF">O181_080257</name>
</gene>
<accession>A0A9Q3FNJ9</accession>